<comment type="subunit">
    <text evidence="5">DNA polymerase III contains a core (composed of alpha, epsilon and theta chains) that associates with a tau subunit. This core dimerizes to form the POLIII' complex. PolIII' associates with the gamma complex (composed of gamma, delta, delta', psi and chi chains) and with the beta chain to form the complete DNA polymerase III complex.</text>
</comment>
<dbReference type="GO" id="GO:0003887">
    <property type="term" value="F:DNA-directed DNA polymerase activity"/>
    <property type="evidence" value="ECO:0007669"/>
    <property type="project" value="UniProtKB-EC"/>
</dbReference>
<dbReference type="InterPro" id="IPR036397">
    <property type="entry name" value="RNaseH_sf"/>
</dbReference>
<organism evidence="8 9">
    <name type="scientific">Marinagarivorans cellulosilyticus</name>
    <dbReference type="NCBI Taxonomy" id="2721545"/>
    <lineage>
        <taxon>Bacteria</taxon>
        <taxon>Pseudomonadati</taxon>
        <taxon>Pseudomonadota</taxon>
        <taxon>Gammaproteobacteria</taxon>
        <taxon>Cellvibrionales</taxon>
        <taxon>Cellvibrionaceae</taxon>
        <taxon>Marinagarivorans</taxon>
    </lineage>
</organism>
<dbReference type="CDD" id="cd06127">
    <property type="entry name" value="DEDDh"/>
    <property type="match status" value="1"/>
</dbReference>
<dbReference type="EC" id="2.7.7.7" evidence="1"/>
<name>A0AAN2BJ69_9GAMM</name>
<dbReference type="EMBL" id="AP023086">
    <property type="protein sequence ID" value="BCD96663.1"/>
    <property type="molecule type" value="Genomic_DNA"/>
</dbReference>
<dbReference type="AlphaFoldDB" id="A0AAN2BJ69"/>
<dbReference type="GO" id="GO:0005829">
    <property type="term" value="C:cytosol"/>
    <property type="evidence" value="ECO:0007669"/>
    <property type="project" value="TreeGrafter"/>
</dbReference>
<reference evidence="8 9" key="1">
    <citation type="journal article" date="2022" name="IScience">
        <title>An ultrasensitive nanofiber-based assay for enzymatic hydrolysis and deep-sea microbial degradation of cellulose.</title>
        <authorList>
            <person name="Tsudome M."/>
            <person name="Tachioka M."/>
            <person name="Miyazaki M."/>
            <person name="Uchimura K."/>
            <person name="Tsuda M."/>
            <person name="Takaki Y."/>
            <person name="Deguchi S."/>
        </authorList>
    </citation>
    <scope>NUCLEOTIDE SEQUENCE [LARGE SCALE GENOMIC DNA]</scope>
    <source>
        <strain evidence="8 9">GE09</strain>
    </source>
</reference>
<dbReference type="InterPro" id="IPR013520">
    <property type="entry name" value="Ribonucl_H"/>
</dbReference>
<accession>A0AAN2BJ69</accession>
<evidence type="ECO:0000259" key="7">
    <source>
        <dbReference type="SMART" id="SM00479"/>
    </source>
</evidence>
<keyword evidence="8" id="KW-0548">Nucleotidyltransferase</keyword>
<keyword evidence="3" id="KW-0269">Exonuclease</keyword>
<evidence type="ECO:0000256" key="4">
    <source>
        <dbReference type="ARBA" id="ARBA00025483"/>
    </source>
</evidence>
<evidence type="ECO:0000256" key="3">
    <source>
        <dbReference type="ARBA" id="ARBA00022839"/>
    </source>
</evidence>
<dbReference type="Gene3D" id="3.30.420.10">
    <property type="entry name" value="Ribonuclease H-like superfamily/Ribonuclease H"/>
    <property type="match status" value="1"/>
</dbReference>
<dbReference type="SUPFAM" id="SSF53098">
    <property type="entry name" value="Ribonuclease H-like"/>
    <property type="match status" value="1"/>
</dbReference>
<keyword evidence="2" id="KW-0540">Nuclease</keyword>
<dbReference type="GO" id="GO:0003677">
    <property type="term" value="F:DNA binding"/>
    <property type="evidence" value="ECO:0007669"/>
    <property type="project" value="InterPro"/>
</dbReference>
<dbReference type="Proteomes" id="UP001320119">
    <property type="component" value="Chromosome"/>
</dbReference>
<evidence type="ECO:0000256" key="6">
    <source>
        <dbReference type="ARBA" id="ARBA00049244"/>
    </source>
</evidence>
<dbReference type="KEGG" id="marq:MARGE09_P0863"/>
<dbReference type="FunFam" id="3.30.420.10:FF:000045">
    <property type="entry name" value="3'-5' exonuclease DinG"/>
    <property type="match status" value="1"/>
</dbReference>
<sequence length="212" mass="23483">MKTMNNSRADSLIIFDFETTGLSPNQGDRTIEIGAVKLEQGEISDSFQALMNPGMRINSFIEGYTGITNDMLASAAPCSDVMIEFYRFMGNSNLIAHNASFDKRFLESEFARCALPLNGDVGCSLLLAKRVFQDAGSYKLSHLIEYANIAGSGDYHRALYDAEMTAKLWLAMLEHIQEAYGIFDIPYALIKKLTKTPKKSVAALLQKISEEA</sequence>
<keyword evidence="8" id="KW-0808">Transferase</keyword>
<dbReference type="NCBIfam" id="TIGR00573">
    <property type="entry name" value="dnaq"/>
    <property type="match status" value="1"/>
</dbReference>
<feature type="domain" description="Exonuclease" evidence="7">
    <location>
        <begin position="11"/>
        <end position="178"/>
    </location>
</feature>
<comment type="catalytic activity">
    <reaction evidence="6">
        <text>DNA(n) + a 2'-deoxyribonucleoside 5'-triphosphate = DNA(n+1) + diphosphate</text>
        <dbReference type="Rhea" id="RHEA:22508"/>
        <dbReference type="Rhea" id="RHEA-COMP:17339"/>
        <dbReference type="Rhea" id="RHEA-COMP:17340"/>
        <dbReference type="ChEBI" id="CHEBI:33019"/>
        <dbReference type="ChEBI" id="CHEBI:61560"/>
        <dbReference type="ChEBI" id="CHEBI:173112"/>
        <dbReference type="EC" id="2.7.7.7"/>
    </reaction>
</comment>
<dbReference type="GO" id="GO:0045004">
    <property type="term" value="P:DNA replication proofreading"/>
    <property type="evidence" value="ECO:0007669"/>
    <property type="project" value="TreeGrafter"/>
</dbReference>
<dbReference type="SMART" id="SM00479">
    <property type="entry name" value="EXOIII"/>
    <property type="match status" value="1"/>
</dbReference>
<dbReference type="GO" id="GO:0008408">
    <property type="term" value="F:3'-5' exonuclease activity"/>
    <property type="evidence" value="ECO:0007669"/>
    <property type="project" value="TreeGrafter"/>
</dbReference>
<proteinExistence type="predicted"/>
<evidence type="ECO:0000256" key="1">
    <source>
        <dbReference type="ARBA" id="ARBA00012417"/>
    </source>
</evidence>
<gene>
    <name evidence="8" type="ORF">MARGE09_P0863</name>
</gene>
<evidence type="ECO:0000313" key="8">
    <source>
        <dbReference type="EMBL" id="BCD96663.1"/>
    </source>
</evidence>
<dbReference type="Pfam" id="PF00929">
    <property type="entry name" value="RNase_T"/>
    <property type="match status" value="1"/>
</dbReference>
<dbReference type="PANTHER" id="PTHR30231">
    <property type="entry name" value="DNA POLYMERASE III SUBUNIT EPSILON"/>
    <property type="match status" value="1"/>
</dbReference>
<keyword evidence="9" id="KW-1185">Reference proteome</keyword>
<dbReference type="InterPro" id="IPR006054">
    <property type="entry name" value="DnaQ"/>
</dbReference>
<dbReference type="InterPro" id="IPR012337">
    <property type="entry name" value="RNaseH-like_sf"/>
</dbReference>
<evidence type="ECO:0000256" key="5">
    <source>
        <dbReference type="ARBA" id="ARBA00026073"/>
    </source>
</evidence>
<evidence type="ECO:0000256" key="2">
    <source>
        <dbReference type="ARBA" id="ARBA00022722"/>
    </source>
</evidence>
<comment type="function">
    <text evidence="4">DNA polymerase III is a complex, multichain enzyme responsible for most of the replicative synthesis in bacteria. The epsilon subunit contain the editing function and is a proofreading 3'-5' exonuclease.</text>
</comment>
<keyword evidence="3" id="KW-0378">Hydrolase</keyword>
<evidence type="ECO:0000313" key="9">
    <source>
        <dbReference type="Proteomes" id="UP001320119"/>
    </source>
</evidence>
<protein>
    <recommendedName>
        <fullName evidence="1">DNA-directed DNA polymerase</fullName>
        <ecNumber evidence="1">2.7.7.7</ecNumber>
    </recommendedName>
</protein>
<dbReference type="PANTHER" id="PTHR30231:SF37">
    <property type="entry name" value="EXODEOXYRIBONUCLEASE 10"/>
    <property type="match status" value="1"/>
</dbReference>